<feature type="compositionally biased region" description="Polar residues" evidence="1">
    <location>
        <begin position="124"/>
        <end position="135"/>
    </location>
</feature>
<accession>A0ABT6S5Q6</accession>
<sequence>MTPGSRRSLRREEYDPDAGELLGTGYDDHAAPVTSTAAELHRAGIGHRHQPGPLTADLLPAGLRLRRQHAHNRMAVAELLAQVAQQRRPASSISRLGRAMAAHSWTVGLSLSSMPMGAGPQRGLPTSSKTSKAVS</sequence>
<dbReference type="RefSeq" id="WP_282541189.1">
    <property type="nucleotide sequence ID" value="NZ_JASCIQ010000004.1"/>
</dbReference>
<gene>
    <name evidence="2" type="ORF">QIS96_05295</name>
</gene>
<reference evidence="2 3" key="1">
    <citation type="submission" date="2023-05" db="EMBL/GenBank/DDBJ databases">
        <title>Draft genome sequence of Streptomyces sp. B-S-A6 isolated from a cave soil in Thailand.</title>
        <authorList>
            <person name="Chamroensaksri N."/>
            <person name="Muangham S."/>
        </authorList>
    </citation>
    <scope>NUCLEOTIDE SEQUENCE [LARGE SCALE GENOMIC DNA]</scope>
    <source>
        <strain evidence="2 3">B-S-A6</strain>
    </source>
</reference>
<organism evidence="2 3">
    <name type="scientific">Streptomyces cavernicola</name>
    <dbReference type="NCBI Taxonomy" id="3043613"/>
    <lineage>
        <taxon>Bacteria</taxon>
        <taxon>Bacillati</taxon>
        <taxon>Actinomycetota</taxon>
        <taxon>Actinomycetes</taxon>
        <taxon>Kitasatosporales</taxon>
        <taxon>Streptomycetaceae</taxon>
        <taxon>Streptomyces</taxon>
    </lineage>
</organism>
<proteinExistence type="predicted"/>
<keyword evidence="3" id="KW-1185">Reference proteome</keyword>
<name>A0ABT6S5Q6_9ACTN</name>
<comment type="caution">
    <text evidence="2">The sequence shown here is derived from an EMBL/GenBank/DDBJ whole genome shotgun (WGS) entry which is preliminary data.</text>
</comment>
<evidence type="ECO:0000256" key="1">
    <source>
        <dbReference type="SAM" id="MobiDB-lite"/>
    </source>
</evidence>
<evidence type="ECO:0000313" key="2">
    <source>
        <dbReference type="EMBL" id="MDI3403239.1"/>
    </source>
</evidence>
<protein>
    <submittedName>
        <fullName evidence="2">Uncharacterized protein</fullName>
    </submittedName>
</protein>
<dbReference type="EMBL" id="JASCIQ010000004">
    <property type="protein sequence ID" value="MDI3403239.1"/>
    <property type="molecule type" value="Genomic_DNA"/>
</dbReference>
<evidence type="ECO:0000313" key="3">
    <source>
        <dbReference type="Proteomes" id="UP001223978"/>
    </source>
</evidence>
<dbReference type="Proteomes" id="UP001223978">
    <property type="component" value="Unassembled WGS sequence"/>
</dbReference>
<feature type="region of interest" description="Disordered" evidence="1">
    <location>
        <begin position="116"/>
        <end position="135"/>
    </location>
</feature>
<feature type="region of interest" description="Disordered" evidence="1">
    <location>
        <begin position="1"/>
        <end position="29"/>
    </location>
</feature>